<dbReference type="AlphaFoldDB" id="A0A6G0XF66"/>
<dbReference type="VEuPathDB" id="FungiDB:AeMF1_000299"/>
<keyword evidence="3" id="KW-0862">Zinc</keyword>
<dbReference type="InterPro" id="IPR052355">
    <property type="entry name" value="CENP-V-like"/>
</dbReference>
<dbReference type="PROSITE" id="PS51891">
    <property type="entry name" value="CENP_V_GFA"/>
    <property type="match status" value="1"/>
</dbReference>
<dbReference type="Proteomes" id="UP000481153">
    <property type="component" value="Unassembled WGS sequence"/>
</dbReference>
<sequence>MSSAKVVHRGACHCKRVRFEFDAETELVAIDCNCSICLMKRNVHTIIPSSCFRLLEGDDVLTTYTFNTHKAQHKFCSVCGVQPFYIPRSNPDGVAITIACITPGTVSRFDIQTYDGQNWEAAYAASDIAKYSKAS</sequence>
<evidence type="ECO:0000313" key="6">
    <source>
        <dbReference type="Proteomes" id="UP000481153"/>
    </source>
</evidence>
<evidence type="ECO:0000256" key="1">
    <source>
        <dbReference type="ARBA" id="ARBA00005495"/>
    </source>
</evidence>
<organism evidence="5 6">
    <name type="scientific">Aphanomyces euteiches</name>
    <dbReference type="NCBI Taxonomy" id="100861"/>
    <lineage>
        <taxon>Eukaryota</taxon>
        <taxon>Sar</taxon>
        <taxon>Stramenopiles</taxon>
        <taxon>Oomycota</taxon>
        <taxon>Saprolegniomycetes</taxon>
        <taxon>Saprolegniales</taxon>
        <taxon>Verrucalvaceae</taxon>
        <taxon>Aphanomyces</taxon>
    </lineage>
</organism>
<dbReference type="Gene3D" id="2.170.150.70">
    <property type="match status" value="1"/>
</dbReference>
<dbReference type="InterPro" id="IPR011057">
    <property type="entry name" value="Mss4-like_sf"/>
</dbReference>
<dbReference type="Pfam" id="PF04828">
    <property type="entry name" value="GFA"/>
    <property type="match status" value="1"/>
</dbReference>
<protein>
    <recommendedName>
        <fullName evidence="4">CENP-V/GFA domain-containing protein</fullName>
    </recommendedName>
</protein>
<dbReference type="SUPFAM" id="SSF51316">
    <property type="entry name" value="Mss4-like"/>
    <property type="match status" value="1"/>
</dbReference>
<gene>
    <name evidence="5" type="ORF">Ae201684_005350</name>
</gene>
<dbReference type="InterPro" id="IPR006913">
    <property type="entry name" value="CENP-V/GFA"/>
</dbReference>
<evidence type="ECO:0000256" key="3">
    <source>
        <dbReference type="ARBA" id="ARBA00022833"/>
    </source>
</evidence>
<keyword evidence="6" id="KW-1185">Reference proteome</keyword>
<accession>A0A6G0XF66</accession>
<comment type="caution">
    <text evidence="5">The sequence shown here is derived from an EMBL/GenBank/DDBJ whole genome shotgun (WGS) entry which is preliminary data.</text>
</comment>
<dbReference type="EMBL" id="VJMJ01000070">
    <property type="protein sequence ID" value="KAF0738731.1"/>
    <property type="molecule type" value="Genomic_DNA"/>
</dbReference>
<name>A0A6G0XF66_9STRA</name>
<evidence type="ECO:0000313" key="5">
    <source>
        <dbReference type="EMBL" id="KAF0738731.1"/>
    </source>
</evidence>
<dbReference type="GO" id="GO:0046872">
    <property type="term" value="F:metal ion binding"/>
    <property type="evidence" value="ECO:0007669"/>
    <property type="project" value="UniProtKB-KW"/>
</dbReference>
<evidence type="ECO:0000256" key="2">
    <source>
        <dbReference type="ARBA" id="ARBA00022723"/>
    </source>
</evidence>
<dbReference type="GO" id="GO:0016846">
    <property type="term" value="F:carbon-sulfur lyase activity"/>
    <property type="evidence" value="ECO:0007669"/>
    <property type="project" value="InterPro"/>
</dbReference>
<proteinExistence type="inferred from homology"/>
<evidence type="ECO:0000259" key="4">
    <source>
        <dbReference type="PROSITE" id="PS51891"/>
    </source>
</evidence>
<keyword evidence="2" id="KW-0479">Metal-binding</keyword>
<reference evidence="5 6" key="1">
    <citation type="submission" date="2019-07" db="EMBL/GenBank/DDBJ databases">
        <title>Genomics analysis of Aphanomyces spp. identifies a new class of oomycete effector associated with host adaptation.</title>
        <authorList>
            <person name="Gaulin E."/>
        </authorList>
    </citation>
    <scope>NUCLEOTIDE SEQUENCE [LARGE SCALE GENOMIC DNA]</scope>
    <source>
        <strain evidence="5 6">ATCC 201684</strain>
    </source>
</reference>
<comment type="similarity">
    <text evidence="1">Belongs to the Gfa family.</text>
</comment>
<feature type="domain" description="CENP-V/GFA" evidence="4">
    <location>
        <begin position="8"/>
        <end position="120"/>
    </location>
</feature>
<dbReference type="PANTHER" id="PTHR28620:SF1">
    <property type="entry name" value="CENP-V_GFA DOMAIN-CONTAINING PROTEIN"/>
    <property type="match status" value="1"/>
</dbReference>
<dbReference type="PANTHER" id="PTHR28620">
    <property type="entry name" value="CENTROMERE PROTEIN V"/>
    <property type="match status" value="1"/>
</dbReference>